<dbReference type="Proteomes" id="UP001278571">
    <property type="component" value="Unassembled WGS sequence"/>
</dbReference>
<comment type="caution">
    <text evidence="2">The sequence shown here is derived from an EMBL/GenBank/DDBJ whole genome shotgun (WGS) entry which is preliminary data.</text>
</comment>
<sequence>MTPHNELRLLPWSGPDGKPCFLSTADSNSHLSRLADSTEAVQLDLAAELLDHASEVLSDGEADPEELRALATDLTEAMRDMLRVAESRGHRLPLPGPDAHGDNTKVPAPPAVTFV</sequence>
<protein>
    <recommendedName>
        <fullName evidence="4">ATPase</fullName>
    </recommendedName>
</protein>
<evidence type="ECO:0000256" key="1">
    <source>
        <dbReference type="SAM" id="MobiDB-lite"/>
    </source>
</evidence>
<gene>
    <name evidence="2" type="ORF">R2363_36125</name>
</gene>
<organism evidence="2 3">
    <name type="scientific">Streptomyces roseolus</name>
    <dbReference type="NCBI Taxonomy" id="67358"/>
    <lineage>
        <taxon>Bacteria</taxon>
        <taxon>Bacillati</taxon>
        <taxon>Actinomycetota</taxon>
        <taxon>Actinomycetes</taxon>
        <taxon>Kitasatosporales</taxon>
        <taxon>Streptomycetaceae</taxon>
        <taxon>Streptomyces</taxon>
    </lineage>
</organism>
<dbReference type="EMBL" id="JAWJZF010000523">
    <property type="protein sequence ID" value="MDX2297593.1"/>
    <property type="molecule type" value="Genomic_DNA"/>
</dbReference>
<proteinExistence type="predicted"/>
<reference evidence="2 3" key="1">
    <citation type="submission" date="2023-10" db="EMBL/GenBank/DDBJ databases">
        <authorList>
            <person name="Wang X.X."/>
        </authorList>
    </citation>
    <scope>NUCLEOTIDE SEQUENCE [LARGE SCALE GENOMIC DNA]</scope>
    <source>
        <strain evidence="2 3">NBRC 12816</strain>
    </source>
</reference>
<feature type="region of interest" description="Disordered" evidence="1">
    <location>
        <begin position="89"/>
        <end position="115"/>
    </location>
</feature>
<evidence type="ECO:0000313" key="3">
    <source>
        <dbReference type="Proteomes" id="UP001278571"/>
    </source>
</evidence>
<evidence type="ECO:0000313" key="2">
    <source>
        <dbReference type="EMBL" id="MDX2297593.1"/>
    </source>
</evidence>
<name>A0ABU4KIH9_9ACTN</name>
<keyword evidence="3" id="KW-1185">Reference proteome</keyword>
<evidence type="ECO:0008006" key="4">
    <source>
        <dbReference type="Google" id="ProtNLM"/>
    </source>
</evidence>
<accession>A0ABU4KIH9</accession>
<dbReference type="RefSeq" id="WP_319013738.1">
    <property type="nucleotide sequence ID" value="NZ_JAWJZF010000523.1"/>
</dbReference>